<evidence type="ECO:0000313" key="2">
    <source>
        <dbReference type="EMBL" id="KTF07645.1"/>
    </source>
</evidence>
<proteinExistence type="predicted"/>
<reference evidence="2" key="1">
    <citation type="submission" date="2013-11" db="EMBL/GenBank/DDBJ databases">
        <title>Microbial diversity, functional groups and degradation webs in Northern and Southern Mediterranean and Red Sea marine crude oil polluted sites.</title>
        <authorList>
            <person name="Daffonchio D."/>
            <person name="Mapelli F."/>
            <person name="Ferrer M."/>
            <person name="Richter M."/>
            <person name="Cherif A."/>
            <person name="Malkawi H.I."/>
            <person name="Yakimov M.M."/>
            <person name="Abdel-Fattah Y.R."/>
            <person name="Blaghen M."/>
            <person name="Golyshin P.N."/>
            <person name="Kalogerakis N."/>
            <person name="Boon N."/>
            <person name="Magagnini M."/>
            <person name="Fava F."/>
        </authorList>
    </citation>
    <scope>NUCLEOTIDE SEQUENCE</scope>
</reference>
<protein>
    <submittedName>
        <fullName evidence="2">Uncharacterized protein</fullName>
    </submittedName>
</protein>
<comment type="caution">
    <text evidence="2">The sequence shown here is derived from an EMBL/GenBank/DDBJ whole genome shotgun (WGS) entry which is preliminary data.</text>
</comment>
<accession>A0A1B6NW18</accession>
<dbReference type="AlphaFoldDB" id="A0A1B6NW18"/>
<sequence length="38" mass="4354">MTPAAPWWGPIPERTATGKSGPRRSRKCRSRRIRSSCR</sequence>
<gene>
    <name evidence="2" type="ORF">MGSAQ_000858</name>
</gene>
<evidence type="ECO:0000256" key="1">
    <source>
        <dbReference type="SAM" id="MobiDB-lite"/>
    </source>
</evidence>
<dbReference type="EMBL" id="AYSL01000416">
    <property type="protein sequence ID" value="KTF07645.1"/>
    <property type="molecule type" value="Genomic_DNA"/>
</dbReference>
<organism evidence="2">
    <name type="scientific">marine sediment metagenome</name>
    <dbReference type="NCBI Taxonomy" id="412755"/>
    <lineage>
        <taxon>unclassified sequences</taxon>
        <taxon>metagenomes</taxon>
        <taxon>ecological metagenomes</taxon>
    </lineage>
</organism>
<name>A0A1B6NW18_9ZZZZ</name>
<feature type="compositionally biased region" description="Basic residues" evidence="1">
    <location>
        <begin position="21"/>
        <end position="38"/>
    </location>
</feature>
<feature type="region of interest" description="Disordered" evidence="1">
    <location>
        <begin position="1"/>
        <end position="38"/>
    </location>
</feature>